<organism evidence="2 3">
    <name type="scientific">Rubrivirga litoralis</name>
    <dbReference type="NCBI Taxonomy" id="3075598"/>
    <lineage>
        <taxon>Bacteria</taxon>
        <taxon>Pseudomonadati</taxon>
        <taxon>Rhodothermota</taxon>
        <taxon>Rhodothermia</taxon>
        <taxon>Rhodothermales</taxon>
        <taxon>Rubricoccaceae</taxon>
        <taxon>Rubrivirga</taxon>
    </lineage>
</organism>
<dbReference type="PIRSF" id="PIRSF000390">
    <property type="entry name" value="PLP_StrS"/>
    <property type="match status" value="1"/>
</dbReference>
<dbReference type="InterPro" id="IPR015421">
    <property type="entry name" value="PyrdxlP-dep_Trfase_major"/>
</dbReference>
<dbReference type="RefSeq" id="WP_311663145.1">
    <property type="nucleotide sequence ID" value="NZ_JAVRHT010000017.1"/>
</dbReference>
<name>A0ABU3BR82_9BACT</name>
<evidence type="ECO:0000256" key="1">
    <source>
        <dbReference type="RuleBase" id="RU004508"/>
    </source>
</evidence>
<dbReference type="PANTHER" id="PTHR30244">
    <property type="entry name" value="TRANSAMINASE"/>
    <property type="match status" value="1"/>
</dbReference>
<dbReference type="Gene3D" id="3.40.640.10">
    <property type="entry name" value="Type I PLP-dependent aspartate aminotransferase-like (Major domain)"/>
    <property type="match status" value="1"/>
</dbReference>
<dbReference type="GO" id="GO:0008483">
    <property type="term" value="F:transaminase activity"/>
    <property type="evidence" value="ECO:0007669"/>
    <property type="project" value="UniProtKB-KW"/>
</dbReference>
<evidence type="ECO:0000313" key="3">
    <source>
        <dbReference type="Proteomes" id="UP001267426"/>
    </source>
</evidence>
<keyword evidence="1" id="KW-0663">Pyridoxal phosphate</keyword>
<keyword evidence="2" id="KW-0808">Transferase</keyword>
<dbReference type="EC" id="2.6.1.-" evidence="2"/>
<dbReference type="Proteomes" id="UP001267426">
    <property type="component" value="Unassembled WGS sequence"/>
</dbReference>
<dbReference type="InterPro" id="IPR015422">
    <property type="entry name" value="PyrdxlP-dep_Trfase_small"/>
</dbReference>
<gene>
    <name evidence="2" type="ORF">RM540_08595</name>
</gene>
<sequence length="383" mass="39561">MPAPPRNAPPSMDLQMVDLRAQVAALRPEIDAAIAAVLDRGAFVRGPFVAAFEAELAAYVAGLAEGGAVHALGVGNGTDALQVALMALGVGPGDEVVCPAFTFVATAEAAALLGARPVFADIDPETFNLDPERVADAVTERTKAVVPVHLFGQMADLAAIRDAAGDVPIVEDAAQALGATRDGQAAGTAGAVGTLSFYPSKNLGAFGDGGAVLTTDADLAARVRAIANHGAERKYHHTRVGVNSRLDALQAAILSVQLRHLPAFTDARRAAAALYDAHLDGLDEVVRPARAAGACHVFHQYTVRVPAALRNGLRAHLAARGVPTMVYYPEPLHRMAPYAGGAADLPETDRACAEVLSLPMHPHLTASQVASVAEAVAAFVRTA</sequence>
<dbReference type="Gene3D" id="3.90.1150.10">
    <property type="entry name" value="Aspartate Aminotransferase, domain 1"/>
    <property type="match status" value="1"/>
</dbReference>
<keyword evidence="2" id="KW-0032">Aminotransferase</keyword>
<evidence type="ECO:0000313" key="2">
    <source>
        <dbReference type="EMBL" id="MDT0631801.1"/>
    </source>
</evidence>
<dbReference type="PANTHER" id="PTHR30244:SF42">
    <property type="entry name" value="UDP-2-ACETAMIDO-2-DEOXY-3-OXO-D-GLUCURONATE AMINOTRANSFERASE"/>
    <property type="match status" value="1"/>
</dbReference>
<proteinExistence type="inferred from homology"/>
<comment type="caution">
    <text evidence="2">The sequence shown here is derived from an EMBL/GenBank/DDBJ whole genome shotgun (WGS) entry which is preliminary data.</text>
</comment>
<dbReference type="CDD" id="cd00616">
    <property type="entry name" value="AHBA_syn"/>
    <property type="match status" value="1"/>
</dbReference>
<reference evidence="2 3" key="1">
    <citation type="submission" date="2023-09" db="EMBL/GenBank/DDBJ databases">
        <authorList>
            <person name="Rey-Velasco X."/>
        </authorList>
    </citation>
    <scope>NUCLEOTIDE SEQUENCE [LARGE SCALE GENOMIC DNA]</scope>
    <source>
        <strain evidence="2 3">F394</strain>
    </source>
</reference>
<accession>A0ABU3BR82</accession>
<dbReference type="InterPro" id="IPR015424">
    <property type="entry name" value="PyrdxlP-dep_Trfase"/>
</dbReference>
<keyword evidence="3" id="KW-1185">Reference proteome</keyword>
<dbReference type="InterPro" id="IPR000653">
    <property type="entry name" value="DegT/StrS_aminotransferase"/>
</dbReference>
<protein>
    <submittedName>
        <fullName evidence="2">DegT/DnrJ/EryC1/StrS family aminotransferase</fullName>
        <ecNumber evidence="2">2.6.1.-</ecNumber>
    </submittedName>
</protein>
<dbReference type="EMBL" id="JAVRHT010000017">
    <property type="protein sequence ID" value="MDT0631801.1"/>
    <property type="molecule type" value="Genomic_DNA"/>
</dbReference>
<dbReference type="Pfam" id="PF01041">
    <property type="entry name" value="DegT_DnrJ_EryC1"/>
    <property type="match status" value="1"/>
</dbReference>
<comment type="similarity">
    <text evidence="1">Belongs to the DegT/DnrJ/EryC1 family.</text>
</comment>
<dbReference type="SUPFAM" id="SSF53383">
    <property type="entry name" value="PLP-dependent transferases"/>
    <property type="match status" value="1"/>
</dbReference>